<feature type="compositionally biased region" description="Polar residues" evidence="1">
    <location>
        <begin position="1"/>
        <end position="12"/>
    </location>
</feature>
<dbReference type="RefSeq" id="WP_302038496.1">
    <property type="nucleotide sequence ID" value="NZ_JAUKPO010000008.1"/>
</dbReference>
<evidence type="ECO:0000313" key="3">
    <source>
        <dbReference type="Proteomes" id="UP001168528"/>
    </source>
</evidence>
<reference evidence="2" key="1">
    <citation type="submission" date="2023-07" db="EMBL/GenBank/DDBJ databases">
        <title>The genome sequence of Rhodocytophaga aerolata KACC 12507.</title>
        <authorList>
            <person name="Zhang X."/>
        </authorList>
    </citation>
    <scope>NUCLEOTIDE SEQUENCE</scope>
    <source>
        <strain evidence="2">KACC 12507</strain>
    </source>
</reference>
<gene>
    <name evidence="2" type="ORF">Q0590_15585</name>
</gene>
<feature type="compositionally biased region" description="Low complexity" evidence="1">
    <location>
        <begin position="35"/>
        <end position="76"/>
    </location>
</feature>
<feature type="region of interest" description="Disordered" evidence="1">
    <location>
        <begin position="1"/>
        <end position="77"/>
    </location>
</feature>
<keyword evidence="3" id="KW-1185">Reference proteome</keyword>
<name>A0ABT8R6G8_9BACT</name>
<sequence>MATKKQPTTPESTVPGDPQLPVPAVAKTPKKAAAPKKTPAAKPAETTATAVTPEPAVKAAAPAKKKATPAPKATATDSSAFTKVYGQILTSNGKYFIEKGSVPEGQLQLEVPKDNQLASRIPSYSGQFVTVLGEFSKKKKADGSASFVLRNITSHDEIGRRAYELSHENPSAVEDNWFKAENELLRS</sequence>
<dbReference type="EMBL" id="JAUKPO010000008">
    <property type="protein sequence ID" value="MDO1447692.1"/>
    <property type="molecule type" value="Genomic_DNA"/>
</dbReference>
<organism evidence="2 3">
    <name type="scientific">Rhodocytophaga aerolata</name>
    <dbReference type="NCBI Taxonomy" id="455078"/>
    <lineage>
        <taxon>Bacteria</taxon>
        <taxon>Pseudomonadati</taxon>
        <taxon>Bacteroidota</taxon>
        <taxon>Cytophagia</taxon>
        <taxon>Cytophagales</taxon>
        <taxon>Rhodocytophagaceae</taxon>
        <taxon>Rhodocytophaga</taxon>
    </lineage>
</organism>
<accession>A0ABT8R6G8</accession>
<proteinExistence type="predicted"/>
<dbReference type="Proteomes" id="UP001168528">
    <property type="component" value="Unassembled WGS sequence"/>
</dbReference>
<comment type="caution">
    <text evidence="2">The sequence shown here is derived from an EMBL/GenBank/DDBJ whole genome shotgun (WGS) entry which is preliminary data.</text>
</comment>
<evidence type="ECO:0000256" key="1">
    <source>
        <dbReference type="SAM" id="MobiDB-lite"/>
    </source>
</evidence>
<protein>
    <submittedName>
        <fullName evidence="2">Uncharacterized protein</fullName>
    </submittedName>
</protein>
<evidence type="ECO:0000313" key="2">
    <source>
        <dbReference type="EMBL" id="MDO1447692.1"/>
    </source>
</evidence>